<proteinExistence type="predicted"/>
<dbReference type="AlphaFoldDB" id="A0A4Y2TLE8"/>
<comment type="caution">
    <text evidence="1">The sequence shown here is derived from an EMBL/GenBank/DDBJ whole genome shotgun (WGS) entry which is preliminary data.</text>
</comment>
<name>A0A4Y2TLE8_ARAVE</name>
<reference evidence="1 2" key="1">
    <citation type="journal article" date="2019" name="Sci. Rep.">
        <title>Orb-weaving spider Araneus ventricosus genome elucidates the spidroin gene catalogue.</title>
        <authorList>
            <person name="Kono N."/>
            <person name="Nakamura H."/>
            <person name="Ohtoshi R."/>
            <person name="Moran D.A.P."/>
            <person name="Shinohara A."/>
            <person name="Yoshida Y."/>
            <person name="Fujiwara M."/>
            <person name="Mori M."/>
            <person name="Tomita M."/>
            <person name="Arakawa K."/>
        </authorList>
    </citation>
    <scope>NUCLEOTIDE SEQUENCE [LARGE SCALE GENOMIC DNA]</scope>
</reference>
<gene>
    <name evidence="1" type="ORF">AVEN_74852_1</name>
</gene>
<protein>
    <recommendedName>
        <fullName evidence="3">DDE-1 domain-containing protein</fullName>
    </recommendedName>
</protein>
<accession>A0A4Y2TLE8</accession>
<dbReference type="Proteomes" id="UP000499080">
    <property type="component" value="Unassembled WGS sequence"/>
</dbReference>
<keyword evidence="2" id="KW-1185">Reference proteome</keyword>
<evidence type="ECO:0000313" key="2">
    <source>
        <dbReference type="Proteomes" id="UP000499080"/>
    </source>
</evidence>
<organism evidence="1 2">
    <name type="scientific">Araneus ventricosus</name>
    <name type="common">Orbweaver spider</name>
    <name type="synonym">Epeira ventricosa</name>
    <dbReference type="NCBI Taxonomy" id="182803"/>
    <lineage>
        <taxon>Eukaryota</taxon>
        <taxon>Metazoa</taxon>
        <taxon>Ecdysozoa</taxon>
        <taxon>Arthropoda</taxon>
        <taxon>Chelicerata</taxon>
        <taxon>Arachnida</taxon>
        <taxon>Araneae</taxon>
        <taxon>Araneomorphae</taxon>
        <taxon>Entelegynae</taxon>
        <taxon>Araneoidea</taxon>
        <taxon>Araneidae</taxon>
        <taxon>Araneus</taxon>
    </lineage>
</organism>
<evidence type="ECO:0000313" key="1">
    <source>
        <dbReference type="EMBL" id="GBO01465.1"/>
    </source>
</evidence>
<dbReference type="EMBL" id="BGPR01029590">
    <property type="protein sequence ID" value="GBO01465.1"/>
    <property type="molecule type" value="Genomic_DNA"/>
</dbReference>
<evidence type="ECO:0008006" key="3">
    <source>
        <dbReference type="Google" id="ProtNLM"/>
    </source>
</evidence>
<dbReference type="OrthoDB" id="6428588at2759"/>
<sequence>MMALKQPMDLIKRRYRSKLLTALSEEDGKNTSVIDLLNQINIKDVVYMIAEPWLELPESMLVKLWPKIWSNQIGEEEAVFSTEISTANFLSAFKDLDECQDIDTEDVEQ</sequence>